<dbReference type="EMBL" id="JADWDC010000005">
    <property type="protein sequence ID" value="MCC0176031.1"/>
    <property type="molecule type" value="Genomic_DNA"/>
</dbReference>
<keyword evidence="2" id="KW-1185">Reference proteome</keyword>
<evidence type="ECO:0000313" key="1">
    <source>
        <dbReference type="EMBL" id="MCC0176031.1"/>
    </source>
</evidence>
<organism evidence="1 2">
    <name type="scientific">Waterburya agarophytonicola KI4</name>
    <dbReference type="NCBI Taxonomy" id="2874699"/>
    <lineage>
        <taxon>Bacteria</taxon>
        <taxon>Bacillati</taxon>
        <taxon>Cyanobacteriota</taxon>
        <taxon>Cyanophyceae</taxon>
        <taxon>Pleurocapsales</taxon>
        <taxon>Hyellaceae</taxon>
        <taxon>Waterburya</taxon>
        <taxon>Waterburya agarophytonicola</taxon>
    </lineage>
</organism>
<dbReference type="AlphaFoldDB" id="A0A964BNS3"/>
<evidence type="ECO:0000313" key="2">
    <source>
        <dbReference type="Proteomes" id="UP000729733"/>
    </source>
</evidence>
<sequence>MKSQYLLSLSASTAIAIGTILMGGESATASKPVFYCQSNEGMPKTVAKSNNGVDRAIFHWNLDRESTSANSQELCDSVTQKLNNYMAEGNDLSSLTFKASTVYGEDLDSPDFPVVCVAGESDPCKLPLFTLNPSDDPRVTANNALNSILDPALQATPAKSNDRGVQSTSYQVNFWQLLGFD</sequence>
<protein>
    <submittedName>
        <fullName evidence="1">Uncharacterized protein</fullName>
    </submittedName>
</protein>
<proteinExistence type="predicted"/>
<dbReference type="RefSeq" id="WP_229639066.1">
    <property type="nucleotide sequence ID" value="NZ_JADWDC010000005.1"/>
</dbReference>
<accession>A0A964BNS3</accession>
<reference evidence="1" key="1">
    <citation type="journal article" date="2021" name="Antonie Van Leeuwenhoek">
        <title>Draft genome and description of Waterburya agarophytonicola gen. nov. sp. nov. (Pleurocapsales, Cyanobacteria): a seaweed symbiont.</title>
        <authorList>
            <person name="Bonthond G."/>
            <person name="Shalygin S."/>
            <person name="Bayer T."/>
            <person name="Weinberger F."/>
        </authorList>
    </citation>
    <scope>NUCLEOTIDE SEQUENCE</scope>
    <source>
        <strain evidence="1">KI4</strain>
    </source>
</reference>
<dbReference type="InterPro" id="IPR025478">
    <property type="entry name" value="COP23"/>
</dbReference>
<dbReference type="Pfam" id="PF14218">
    <property type="entry name" value="COP23"/>
    <property type="match status" value="1"/>
</dbReference>
<name>A0A964BNS3_9CYAN</name>
<gene>
    <name evidence="1" type="ORF">I4641_03435</name>
</gene>
<comment type="caution">
    <text evidence="1">The sequence shown here is derived from an EMBL/GenBank/DDBJ whole genome shotgun (WGS) entry which is preliminary data.</text>
</comment>
<dbReference type="Proteomes" id="UP000729733">
    <property type="component" value="Unassembled WGS sequence"/>
</dbReference>